<reference evidence="3" key="1">
    <citation type="submission" date="2016-10" db="EMBL/GenBank/DDBJ databases">
        <authorList>
            <person name="Benchimol M."/>
            <person name="Almeida L.G."/>
            <person name="Vasconcelos A.T."/>
            <person name="Perreira-Neves A."/>
            <person name="Rosa I.A."/>
            <person name="Tasca T."/>
            <person name="Bogo M.R."/>
            <person name="de Souza W."/>
        </authorList>
    </citation>
    <scope>NUCLEOTIDE SEQUENCE [LARGE SCALE GENOMIC DNA]</scope>
    <source>
        <strain evidence="3">K</strain>
    </source>
</reference>
<name>A0A1J4JGX6_9EUKA</name>
<dbReference type="InterPro" id="IPR016024">
    <property type="entry name" value="ARM-type_fold"/>
</dbReference>
<evidence type="ECO:0000313" key="3">
    <source>
        <dbReference type="EMBL" id="OHS98410.1"/>
    </source>
</evidence>
<dbReference type="OrthoDB" id="10263328at2759"/>
<organism evidence="3 4">
    <name type="scientific">Tritrichomonas foetus</name>
    <dbReference type="NCBI Taxonomy" id="1144522"/>
    <lineage>
        <taxon>Eukaryota</taxon>
        <taxon>Metamonada</taxon>
        <taxon>Parabasalia</taxon>
        <taxon>Tritrichomonadida</taxon>
        <taxon>Tritrichomonadidae</taxon>
        <taxon>Tritrichomonas</taxon>
    </lineage>
</organism>
<dbReference type="VEuPathDB" id="TrichDB:TRFO_35185"/>
<dbReference type="EMBL" id="MLAK01001057">
    <property type="protein sequence ID" value="OHS98410.1"/>
    <property type="molecule type" value="Genomic_DNA"/>
</dbReference>
<dbReference type="Proteomes" id="UP000179807">
    <property type="component" value="Unassembled WGS sequence"/>
</dbReference>
<dbReference type="GeneID" id="94844816"/>
<comment type="caution">
    <text evidence="3">The sequence shown here is derived from an EMBL/GenBank/DDBJ whole genome shotgun (WGS) entry which is preliminary data.</text>
</comment>
<dbReference type="AlphaFoldDB" id="A0A1J4JGX6"/>
<dbReference type="InterPro" id="IPR058584">
    <property type="entry name" value="IMB1_TNPO1-like_TPR"/>
</dbReference>
<dbReference type="SUPFAM" id="SSF48371">
    <property type="entry name" value="ARM repeat"/>
    <property type="match status" value="1"/>
</dbReference>
<evidence type="ECO:0000259" key="2">
    <source>
        <dbReference type="Pfam" id="PF25574"/>
    </source>
</evidence>
<protein>
    <recommendedName>
        <fullName evidence="2">Importin subunit beta-1/Transportin-1-like TPR repeats domain-containing protein</fullName>
    </recommendedName>
</protein>
<keyword evidence="4" id="KW-1185">Reference proteome</keyword>
<feature type="domain" description="Importin subunit beta-1/Transportin-1-like TPR repeats" evidence="2">
    <location>
        <begin position="591"/>
        <end position="803"/>
    </location>
</feature>
<gene>
    <name evidence="3" type="ORF">TRFO_35185</name>
</gene>
<dbReference type="InterPro" id="IPR011989">
    <property type="entry name" value="ARM-like"/>
</dbReference>
<keyword evidence="1" id="KW-0677">Repeat</keyword>
<accession>A0A1J4JGX6</accession>
<dbReference type="Pfam" id="PF25574">
    <property type="entry name" value="TPR_IMB1"/>
    <property type="match status" value="1"/>
</dbReference>
<sequence length="830" mass="96012">MFDDIFTEIEDPNDIESKTHQLQKIQELQNKDPFEFIMICCINLNADSNPQKMLKITTYINATLKKKEMESIWLSDDVISDDLPNDINYQTKDAKKMRIKETLHQLIINSSSIIYQNVAESIFLIGSIEYRNNRWPSFFKDIFTLIDLDNISYNVAAAMIILERSITSKLLTPNYHEFDALMTELCICFQKLISSANQSTTPLTNTLISVIQMSFKLMKCSMPLIFKIVEQRDKCALLINIYLSANDIFRKEVYGSLAKLYKFYYNQATPEILEIFQFSMKDINGAYIDRKIYALKFWSKIAKIEKEIDDDSLRFILIKKEAPRKSNHFILGIYKFITPILFQIFQNIKLSEDSLDIDDQLEDVALECIANFAKVEPKVIIPEVVDFFRSHIKEKSSNFKYTALKVLSVVIRMCPYEIFLPFLINILECIESTEEKLINAALSFTAELISVFKFRLQEDEVTALITAVRSKLEYSETFNVLAQLVENQRITDISDIQRLIFSQTISLSFPAIISFIKNIKRIVDNKKTIHQILEALVLQFQQARNESDSDIVIKLCRSLRECFLQLEGEKLTINIQTLCNSIFDHFGKTYDEDLIDLICSLHSYIFEHDPFFVERLIPILESNLLSGNTQLICSSAELISDLYLSNPLEMMCYLDKFTQIISEILTSETTLNDIHGPLISFAADIINALGHNSPNTKKIFATILKNFVNVQIDPFNKNDQEYATELFEALLRGYTAITNFSDNDPELVIEVVKPIYTLLRRIHQMHLQNDLMLNFIVCIVNNLYCIKKERITFMTHHKAVKELLSDSIKAASTEEFKQKAQNLFTVLYSI</sequence>
<dbReference type="Gene3D" id="1.25.10.10">
    <property type="entry name" value="Leucine-rich Repeat Variant"/>
    <property type="match status" value="1"/>
</dbReference>
<evidence type="ECO:0000313" key="4">
    <source>
        <dbReference type="Proteomes" id="UP000179807"/>
    </source>
</evidence>
<dbReference type="RefSeq" id="XP_068351547.1">
    <property type="nucleotide sequence ID" value="XM_068510112.1"/>
</dbReference>
<evidence type="ECO:0000256" key="1">
    <source>
        <dbReference type="ARBA" id="ARBA00022737"/>
    </source>
</evidence>
<proteinExistence type="predicted"/>